<keyword evidence="3" id="KW-1185">Reference proteome</keyword>
<dbReference type="RefSeq" id="WP_125754917.1">
    <property type="nucleotide sequence ID" value="NZ_JBHTOK010000008.1"/>
</dbReference>
<reference evidence="3" key="1">
    <citation type="journal article" date="2019" name="Int. J. Syst. Evol. Microbiol.">
        <title>The Global Catalogue of Microorganisms (GCM) 10K type strain sequencing project: providing services to taxonomists for standard genome sequencing and annotation.</title>
        <authorList>
            <consortium name="The Broad Institute Genomics Platform"/>
            <consortium name="The Broad Institute Genome Sequencing Center for Infectious Disease"/>
            <person name="Wu L."/>
            <person name="Ma J."/>
        </authorList>
    </citation>
    <scope>NUCLEOTIDE SEQUENCE [LARGE SCALE GENOMIC DNA]</scope>
    <source>
        <strain evidence="3">CCM 8912</strain>
    </source>
</reference>
<dbReference type="SUPFAM" id="SSF53067">
    <property type="entry name" value="Actin-like ATPase domain"/>
    <property type="match status" value="1"/>
</dbReference>
<comment type="caution">
    <text evidence="2">The sequence shown here is derived from an EMBL/GenBank/DDBJ whole genome shotgun (WGS) entry which is preliminary data.</text>
</comment>
<dbReference type="InterPro" id="IPR000600">
    <property type="entry name" value="ROK"/>
</dbReference>
<protein>
    <submittedName>
        <fullName evidence="2">ROK family protein</fullName>
    </submittedName>
</protein>
<gene>
    <name evidence="2" type="ORF">ACFQ5K_01440</name>
</gene>
<organism evidence="2 3">
    <name type="scientific">Lacticaseibacillus hegangensis</name>
    <dbReference type="NCBI Taxonomy" id="2486010"/>
    <lineage>
        <taxon>Bacteria</taxon>
        <taxon>Bacillati</taxon>
        <taxon>Bacillota</taxon>
        <taxon>Bacilli</taxon>
        <taxon>Lactobacillales</taxon>
        <taxon>Lactobacillaceae</taxon>
        <taxon>Lacticaseibacillus</taxon>
    </lineage>
</organism>
<accession>A0ABW4CU98</accession>
<dbReference type="PANTHER" id="PTHR18964:SF165">
    <property type="entry name" value="BETA-GLUCOSIDE KINASE"/>
    <property type="match status" value="1"/>
</dbReference>
<evidence type="ECO:0000313" key="2">
    <source>
        <dbReference type="EMBL" id="MFD1440055.1"/>
    </source>
</evidence>
<dbReference type="Pfam" id="PF00480">
    <property type="entry name" value="ROK"/>
    <property type="match status" value="1"/>
</dbReference>
<dbReference type="InterPro" id="IPR043129">
    <property type="entry name" value="ATPase_NBD"/>
</dbReference>
<proteinExistence type="inferred from homology"/>
<dbReference type="Proteomes" id="UP001597212">
    <property type="component" value="Unassembled WGS sequence"/>
</dbReference>
<comment type="similarity">
    <text evidence="1">Belongs to the ROK (NagC/XylR) family.</text>
</comment>
<sequence length="298" mass="31796">MRQFLGVDLGGTSIKTGVVDENGQVTDHLSFKTPNSRDEIFSLINQRAESIADVRGVGISIPGYVSPNGLVRKAGALTSLAGLNIKSKLEEMLALPVSVENDANSFARAEAWQGVGRDKQNFIVTTVGTGVGSGIYIGGRLFRGTHDRSGETGYMVVADVVDDDTDLASINKKASIPGLLRYYEEHANHPAKDGEAVYQMANDGDFSAVKAVQRFTLEVSKGLYNLTVLFDPELLVIGGGISSNSQFLHEVQQRYQVLCTLNGSLSTDELPAIVPATFRNDGGMIGAVSMLVLGNGAR</sequence>
<dbReference type="Gene3D" id="3.30.420.40">
    <property type="match status" value="2"/>
</dbReference>
<dbReference type="PANTHER" id="PTHR18964">
    <property type="entry name" value="ROK (REPRESSOR, ORF, KINASE) FAMILY"/>
    <property type="match status" value="1"/>
</dbReference>
<evidence type="ECO:0000313" key="3">
    <source>
        <dbReference type="Proteomes" id="UP001597212"/>
    </source>
</evidence>
<name>A0ABW4CU98_9LACO</name>
<evidence type="ECO:0000256" key="1">
    <source>
        <dbReference type="ARBA" id="ARBA00006479"/>
    </source>
</evidence>
<dbReference type="EMBL" id="JBHTOK010000008">
    <property type="protein sequence ID" value="MFD1440055.1"/>
    <property type="molecule type" value="Genomic_DNA"/>
</dbReference>